<evidence type="ECO:0000313" key="3">
    <source>
        <dbReference type="Proteomes" id="UP000026915"/>
    </source>
</evidence>
<sequence>MKHQDTEQGQLAMALGIYGLVIFPKVLGHKEVGIIDFFEQVINKVNPSPSILAKTLRSLNYYRRKKKGRFVGCAQLFSIWIISHFECKVKWFKKPFHPQSAPIKEFCDSEWPKNKTKEQWISKLRKLISVEVTWRASWMPRHPVMYKC</sequence>
<dbReference type="HOGENOM" id="CLU_1762079_0_0_1"/>
<evidence type="ECO:0000259" key="1">
    <source>
        <dbReference type="Pfam" id="PF24924"/>
    </source>
</evidence>
<protein>
    <recommendedName>
        <fullName evidence="1">DUF7745 domain-containing protein</fullName>
    </recommendedName>
</protein>
<dbReference type="EMBL" id="CM001883">
    <property type="protein sequence ID" value="EOY08614.1"/>
    <property type="molecule type" value="Genomic_DNA"/>
</dbReference>
<dbReference type="Proteomes" id="UP000026915">
    <property type="component" value="Chromosome 5"/>
</dbReference>
<evidence type="ECO:0000313" key="2">
    <source>
        <dbReference type="EMBL" id="EOY08614.1"/>
    </source>
</evidence>
<feature type="domain" description="DUF7745" evidence="1">
    <location>
        <begin position="4"/>
        <end position="148"/>
    </location>
</feature>
<keyword evidence="3" id="KW-1185">Reference proteome</keyword>
<reference evidence="2 3" key="1">
    <citation type="journal article" date="2013" name="Genome Biol.">
        <title>The genome sequence of the most widely cultivated cacao type and its use to identify candidate genes regulating pod color.</title>
        <authorList>
            <person name="Motamayor J.C."/>
            <person name="Mockaitis K."/>
            <person name="Schmutz J."/>
            <person name="Haiminen N."/>
            <person name="Iii D.L."/>
            <person name="Cornejo O."/>
            <person name="Findley S.D."/>
            <person name="Zheng P."/>
            <person name="Utro F."/>
            <person name="Royaert S."/>
            <person name="Saski C."/>
            <person name="Jenkins J."/>
            <person name="Podicheti R."/>
            <person name="Zhao M."/>
            <person name="Scheffler B.E."/>
            <person name="Stack J.C."/>
            <person name="Feltus F.A."/>
            <person name="Mustiga G.M."/>
            <person name="Amores F."/>
            <person name="Phillips W."/>
            <person name="Marelli J.P."/>
            <person name="May G.D."/>
            <person name="Shapiro H."/>
            <person name="Ma J."/>
            <person name="Bustamante C.D."/>
            <person name="Schnell R.J."/>
            <person name="Main D."/>
            <person name="Gilbert D."/>
            <person name="Parida L."/>
            <person name="Kuhn D.N."/>
        </authorList>
    </citation>
    <scope>NUCLEOTIDE SEQUENCE [LARGE SCALE GENOMIC DNA]</scope>
    <source>
        <strain evidence="3">cv. Matina 1-6</strain>
    </source>
</reference>
<dbReference type="InterPro" id="IPR056647">
    <property type="entry name" value="DUF7745"/>
</dbReference>
<dbReference type="AlphaFoldDB" id="A0A061F281"/>
<dbReference type="Gramene" id="EOY08614">
    <property type="protein sequence ID" value="EOY08614"/>
    <property type="gene ID" value="TCM_023404"/>
</dbReference>
<proteinExistence type="predicted"/>
<organism evidence="2 3">
    <name type="scientific">Theobroma cacao</name>
    <name type="common">Cacao</name>
    <name type="synonym">Cocoa</name>
    <dbReference type="NCBI Taxonomy" id="3641"/>
    <lineage>
        <taxon>Eukaryota</taxon>
        <taxon>Viridiplantae</taxon>
        <taxon>Streptophyta</taxon>
        <taxon>Embryophyta</taxon>
        <taxon>Tracheophyta</taxon>
        <taxon>Spermatophyta</taxon>
        <taxon>Magnoliopsida</taxon>
        <taxon>eudicotyledons</taxon>
        <taxon>Gunneridae</taxon>
        <taxon>Pentapetalae</taxon>
        <taxon>rosids</taxon>
        <taxon>malvids</taxon>
        <taxon>Malvales</taxon>
        <taxon>Malvaceae</taxon>
        <taxon>Byttnerioideae</taxon>
        <taxon>Theobroma</taxon>
    </lineage>
</organism>
<gene>
    <name evidence="2" type="ORF">TCM_023404</name>
</gene>
<accession>A0A061F281</accession>
<dbReference type="InParanoid" id="A0A061F281"/>
<dbReference type="PANTHER" id="PTHR48200:SF1">
    <property type="entry name" value="AMINOTRANSFERASE-LIKE PLANT MOBILE DOMAIN-CONTAINING PROTEIN"/>
    <property type="match status" value="1"/>
</dbReference>
<dbReference type="PANTHER" id="PTHR48200">
    <property type="entry name" value="PROTEIN, PUTATIVE-RELATED"/>
    <property type="match status" value="1"/>
</dbReference>
<dbReference type="Pfam" id="PF24924">
    <property type="entry name" value="DUF7745"/>
    <property type="match status" value="1"/>
</dbReference>
<name>A0A061F281_THECC</name>